<dbReference type="Proteomes" id="UP000035009">
    <property type="component" value="Unassembled WGS sequence"/>
</dbReference>
<evidence type="ECO:0000259" key="2">
    <source>
        <dbReference type="Pfam" id="PF07463"/>
    </source>
</evidence>
<evidence type="ECO:0000256" key="1">
    <source>
        <dbReference type="SAM" id="MobiDB-lite"/>
    </source>
</evidence>
<evidence type="ECO:0000259" key="3">
    <source>
        <dbReference type="Pfam" id="PF13392"/>
    </source>
</evidence>
<name>M3VH60_GORML</name>
<feature type="domain" description="NUMOD4" evidence="2">
    <location>
        <begin position="6"/>
        <end position="61"/>
    </location>
</feature>
<accession>M3VH60</accession>
<dbReference type="SUPFAM" id="SSF54060">
    <property type="entry name" value="His-Me finger endonucleases"/>
    <property type="match status" value="1"/>
</dbReference>
<dbReference type="InterPro" id="IPR003615">
    <property type="entry name" value="HNH_nuc"/>
</dbReference>
<dbReference type="Pfam" id="PF07463">
    <property type="entry name" value="NUMOD4"/>
    <property type="match status" value="1"/>
</dbReference>
<dbReference type="STRING" id="410332.SAMN04488550_4176"/>
<sequence>MSNDRESWRPIPGWENFYEVSDLGRVRSVNRTIETRPGVFANRRGRVLTPSLSPDGYAHVWLCRGNRRTFQRVSRAVATAWHGPCPKGMECRHLDGDKTNNTPANLAWGSRSENTHDKVRHGTHPMARKTHCKRGHPLSGPNVYMINGGRRCRTCVNQQKRDRRARIKHERKVA</sequence>
<feature type="compositionally biased region" description="Basic residues" evidence="1">
    <location>
        <begin position="118"/>
        <end position="136"/>
    </location>
</feature>
<dbReference type="Pfam" id="PF13392">
    <property type="entry name" value="HNH_3"/>
    <property type="match status" value="1"/>
</dbReference>
<organism evidence="4 5">
    <name type="scientific">Gordonia malaquae NBRC 108250</name>
    <dbReference type="NCBI Taxonomy" id="1223542"/>
    <lineage>
        <taxon>Bacteria</taxon>
        <taxon>Bacillati</taxon>
        <taxon>Actinomycetota</taxon>
        <taxon>Actinomycetes</taxon>
        <taxon>Mycobacteriales</taxon>
        <taxon>Gordoniaceae</taxon>
        <taxon>Gordonia</taxon>
    </lineage>
</organism>
<comment type="caution">
    <text evidence="4">The sequence shown here is derived from an EMBL/GenBank/DDBJ whole genome shotgun (WGS) entry which is preliminary data.</text>
</comment>
<feature type="region of interest" description="Disordered" evidence="1">
    <location>
        <begin position="103"/>
        <end position="140"/>
    </location>
</feature>
<dbReference type="RefSeq" id="WP_008381618.1">
    <property type="nucleotide sequence ID" value="NZ_BAOP01000041.1"/>
</dbReference>
<evidence type="ECO:0000313" key="5">
    <source>
        <dbReference type="Proteomes" id="UP000035009"/>
    </source>
</evidence>
<evidence type="ECO:0008006" key="6">
    <source>
        <dbReference type="Google" id="ProtNLM"/>
    </source>
</evidence>
<dbReference type="eggNOG" id="ENOG5032MNQ">
    <property type="taxonomic scope" value="Bacteria"/>
</dbReference>
<gene>
    <name evidence="4" type="ORF">GM1_041_00400</name>
</gene>
<dbReference type="InterPro" id="IPR010902">
    <property type="entry name" value="NUMOD4"/>
</dbReference>
<dbReference type="InterPro" id="IPR044925">
    <property type="entry name" value="His-Me_finger_sf"/>
</dbReference>
<dbReference type="Gene3D" id="3.90.75.20">
    <property type="match status" value="1"/>
</dbReference>
<dbReference type="AlphaFoldDB" id="M3VH60"/>
<protein>
    <recommendedName>
        <fullName evidence="6">HNH nuclease domain-containing protein</fullName>
    </recommendedName>
</protein>
<proteinExistence type="predicted"/>
<evidence type="ECO:0000313" key="4">
    <source>
        <dbReference type="EMBL" id="GAC81669.1"/>
    </source>
</evidence>
<keyword evidence="5" id="KW-1185">Reference proteome</keyword>
<reference evidence="4 5" key="1">
    <citation type="submission" date="2013-02" db="EMBL/GenBank/DDBJ databases">
        <title>Whole genome shotgun sequence of Gordonia malaquae NBRC 108250.</title>
        <authorList>
            <person name="Yoshida I."/>
            <person name="Hosoyama A."/>
            <person name="Tsuchikane K."/>
            <person name="Ando Y."/>
            <person name="Baba S."/>
            <person name="Ohji S."/>
            <person name="Hamada M."/>
            <person name="Tamura T."/>
            <person name="Yamazoe A."/>
            <person name="Yamazaki S."/>
            <person name="Fujita N."/>
        </authorList>
    </citation>
    <scope>NUCLEOTIDE SEQUENCE [LARGE SCALE GENOMIC DNA]</scope>
    <source>
        <strain evidence="4 5">NBRC 108250</strain>
    </source>
</reference>
<dbReference type="EMBL" id="BAOP01000041">
    <property type="protein sequence ID" value="GAC81669.1"/>
    <property type="molecule type" value="Genomic_DNA"/>
</dbReference>
<dbReference type="GO" id="GO:0016788">
    <property type="term" value="F:hydrolase activity, acting on ester bonds"/>
    <property type="evidence" value="ECO:0007669"/>
    <property type="project" value="InterPro"/>
</dbReference>
<feature type="domain" description="HNH nuclease" evidence="3">
    <location>
        <begin position="73"/>
        <end position="115"/>
    </location>
</feature>